<evidence type="ECO:0000313" key="2">
    <source>
        <dbReference type="EMBL" id="KUN65503.1"/>
    </source>
</evidence>
<dbReference type="Pfam" id="PF01243">
    <property type="entry name" value="PNPOx_N"/>
    <property type="match status" value="1"/>
</dbReference>
<organism evidence="2 3">
    <name type="scientific">Streptomyces griseorubiginosus</name>
    <dbReference type="NCBI Taxonomy" id="67304"/>
    <lineage>
        <taxon>Bacteria</taxon>
        <taxon>Bacillati</taxon>
        <taxon>Actinomycetota</taxon>
        <taxon>Actinomycetes</taxon>
        <taxon>Kitasatosporales</taxon>
        <taxon>Streptomycetaceae</taxon>
        <taxon>Streptomyces</taxon>
    </lineage>
</organism>
<proteinExistence type="predicted"/>
<dbReference type="InterPro" id="IPR012349">
    <property type="entry name" value="Split_barrel_FMN-bd"/>
</dbReference>
<dbReference type="EMBL" id="LMWV01000017">
    <property type="protein sequence ID" value="KUN65503.1"/>
    <property type="molecule type" value="Genomic_DNA"/>
</dbReference>
<comment type="caution">
    <text evidence="2">The sequence shown here is derived from an EMBL/GenBank/DDBJ whole genome shotgun (WGS) entry which is preliminary data.</text>
</comment>
<feature type="domain" description="Pyridoxamine 5'-phosphate oxidase N-terminal" evidence="1">
    <location>
        <begin position="25"/>
        <end position="134"/>
    </location>
</feature>
<reference evidence="2 3" key="1">
    <citation type="submission" date="2015-10" db="EMBL/GenBank/DDBJ databases">
        <title>Draft genome sequence of Streptomyces griseorubiginosus DSM 40469, type strain for the species Streptomyces griseorubiginosus.</title>
        <authorList>
            <person name="Ruckert C."/>
            <person name="Winkler A."/>
            <person name="Kalinowski J."/>
            <person name="Kampfer P."/>
            <person name="Glaeser S."/>
        </authorList>
    </citation>
    <scope>NUCLEOTIDE SEQUENCE [LARGE SCALE GENOMIC DNA]</scope>
    <source>
        <strain evidence="2 3">DSM 40469</strain>
    </source>
</reference>
<keyword evidence="3" id="KW-1185">Reference proteome</keyword>
<dbReference type="SUPFAM" id="SSF50475">
    <property type="entry name" value="FMN-binding split barrel"/>
    <property type="match status" value="1"/>
</dbReference>
<dbReference type="InterPro" id="IPR011576">
    <property type="entry name" value="Pyridox_Oxase_N"/>
</dbReference>
<sequence length="155" mass="17191">MTPQPARSAEQRKKDTLHRLEHDEDVWVATAPDDGSGVPYLVPLSFLWDGSTLLLATPADSPTGRNLRATGRVRLGLGPTRDVVMIEGTVETVTQAELGEEEGDRFAAGTGFDPRGLTTPYLYFRVTPQRVQAWREANELTGRELMRDGRWLVAD</sequence>
<evidence type="ECO:0000259" key="1">
    <source>
        <dbReference type="Pfam" id="PF01243"/>
    </source>
</evidence>
<name>A0A117R189_9ACTN</name>
<dbReference type="AlphaFoldDB" id="A0A117R189"/>
<dbReference type="RefSeq" id="WP_062240008.1">
    <property type="nucleotide sequence ID" value="NZ_JBIAVY010000003.1"/>
</dbReference>
<gene>
    <name evidence="2" type="ORF">AQJ54_22080</name>
</gene>
<dbReference type="Proteomes" id="UP000054375">
    <property type="component" value="Unassembled WGS sequence"/>
</dbReference>
<protein>
    <submittedName>
        <fullName evidence="2">Pyridoxamine 5'-phosphate oxidase</fullName>
    </submittedName>
</protein>
<evidence type="ECO:0000313" key="3">
    <source>
        <dbReference type="Proteomes" id="UP000054375"/>
    </source>
</evidence>
<dbReference type="Gene3D" id="2.30.110.10">
    <property type="entry name" value="Electron Transport, Fmn-binding Protein, Chain A"/>
    <property type="match status" value="1"/>
</dbReference>
<accession>A0A117R189</accession>